<dbReference type="InterPro" id="IPR036396">
    <property type="entry name" value="Cyt_P450_sf"/>
</dbReference>
<comment type="caution">
    <text evidence="6">The sequence shown here is derived from an EMBL/GenBank/DDBJ whole genome shotgun (WGS) entry which is preliminary data.</text>
</comment>
<reference evidence="6" key="2">
    <citation type="submission" date="2020-06" db="EMBL/GenBank/DDBJ databases">
        <authorList>
            <person name="Sheffer M."/>
        </authorList>
    </citation>
    <scope>NUCLEOTIDE SEQUENCE</scope>
</reference>
<keyword evidence="5" id="KW-1133">Transmembrane helix</keyword>
<organism evidence="6 7">
    <name type="scientific">Argiope bruennichi</name>
    <name type="common">Wasp spider</name>
    <name type="synonym">Aranea bruennichi</name>
    <dbReference type="NCBI Taxonomy" id="94029"/>
    <lineage>
        <taxon>Eukaryota</taxon>
        <taxon>Metazoa</taxon>
        <taxon>Ecdysozoa</taxon>
        <taxon>Arthropoda</taxon>
        <taxon>Chelicerata</taxon>
        <taxon>Arachnida</taxon>
        <taxon>Araneae</taxon>
        <taxon>Araneomorphae</taxon>
        <taxon>Entelegynae</taxon>
        <taxon>Araneoidea</taxon>
        <taxon>Araneidae</taxon>
        <taxon>Argiope</taxon>
    </lineage>
</organism>
<keyword evidence="2" id="KW-0479">Metal-binding</keyword>
<keyword evidence="3" id="KW-0408">Iron</keyword>
<name>A0A8T0E2U6_ARGBR</name>
<dbReference type="PANTHER" id="PTHR24300:SF403">
    <property type="entry name" value="CYTOCHROME P450 306A1"/>
    <property type="match status" value="1"/>
</dbReference>
<dbReference type="GO" id="GO:0008395">
    <property type="term" value="F:steroid hydroxylase activity"/>
    <property type="evidence" value="ECO:0007669"/>
    <property type="project" value="TreeGrafter"/>
</dbReference>
<feature type="transmembrane region" description="Helical" evidence="5">
    <location>
        <begin position="12"/>
        <end position="33"/>
    </location>
</feature>
<dbReference type="GO" id="GO:0006082">
    <property type="term" value="P:organic acid metabolic process"/>
    <property type="evidence" value="ECO:0007669"/>
    <property type="project" value="TreeGrafter"/>
</dbReference>
<dbReference type="GO" id="GO:0005506">
    <property type="term" value="F:iron ion binding"/>
    <property type="evidence" value="ECO:0007669"/>
    <property type="project" value="InterPro"/>
</dbReference>
<reference evidence="6" key="1">
    <citation type="journal article" date="2020" name="bioRxiv">
        <title>Chromosome-level reference genome of the European wasp spider Argiope bruennichi: a resource for studies on range expansion and evolutionary adaptation.</title>
        <authorList>
            <person name="Sheffer M.M."/>
            <person name="Hoppe A."/>
            <person name="Krehenwinkel H."/>
            <person name="Uhl G."/>
            <person name="Kuss A.W."/>
            <person name="Jensen L."/>
            <person name="Jensen C."/>
            <person name="Gillespie R.G."/>
            <person name="Hoff K.J."/>
            <person name="Prost S."/>
        </authorList>
    </citation>
    <scope>NUCLEOTIDE SEQUENCE</scope>
</reference>
<proteinExistence type="inferred from homology"/>
<gene>
    <name evidence="6" type="ORF">HNY73_022721</name>
</gene>
<evidence type="ECO:0000256" key="2">
    <source>
        <dbReference type="ARBA" id="ARBA00022723"/>
    </source>
</evidence>
<dbReference type="SUPFAM" id="SSF48264">
    <property type="entry name" value="Cytochrome P450"/>
    <property type="match status" value="1"/>
</dbReference>
<dbReference type="GO" id="GO:0006805">
    <property type="term" value="P:xenobiotic metabolic process"/>
    <property type="evidence" value="ECO:0007669"/>
    <property type="project" value="TreeGrafter"/>
</dbReference>
<dbReference type="Gene3D" id="1.10.630.10">
    <property type="entry name" value="Cytochrome P450"/>
    <property type="match status" value="1"/>
</dbReference>
<keyword evidence="5" id="KW-0472">Membrane</keyword>
<keyword evidence="4" id="KW-0560">Oxidoreductase</keyword>
<keyword evidence="4" id="KW-0503">Monooxygenase</keyword>
<dbReference type="GO" id="GO:0005737">
    <property type="term" value="C:cytoplasm"/>
    <property type="evidence" value="ECO:0007669"/>
    <property type="project" value="TreeGrafter"/>
</dbReference>
<evidence type="ECO:0000256" key="1">
    <source>
        <dbReference type="ARBA" id="ARBA00010617"/>
    </source>
</evidence>
<evidence type="ECO:0000313" key="6">
    <source>
        <dbReference type="EMBL" id="KAF8764666.1"/>
    </source>
</evidence>
<evidence type="ECO:0000256" key="3">
    <source>
        <dbReference type="ARBA" id="ARBA00023004"/>
    </source>
</evidence>
<dbReference type="GO" id="GO:0020037">
    <property type="term" value="F:heme binding"/>
    <property type="evidence" value="ECO:0007669"/>
    <property type="project" value="InterPro"/>
</dbReference>
<dbReference type="Pfam" id="PF00067">
    <property type="entry name" value="p450"/>
    <property type="match status" value="1"/>
</dbReference>
<protein>
    <submittedName>
        <fullName evidence="6">Cytochrome P450 2B12 like protein</fullName>
    </submittedName>
</protein>
<comment type="similarity">
    <text evidence="1">Belongs to the cytochrome P450 family.</text>
</comment>
<dbReference type="PANTHER" id="PTHR24300">
    <property type="entry name" value="CYTOCHROME P450 508A4-RELATED"/>
    <property type="match status" value="1"/>
</dbReference>
<dbReference type="OMA" id="KFFPSAM"/>
<evidence type="ECO:0000256" key="4">
    <source>
        <dbReference type="ARBA" id="ARBA00023033"/>
    </source>
</evidence>
<keyword evidence="5" id="KW-0812">Transmembrane</keyword>
<dbReference type="EMBL" id="JABXBU010002231">
    <property type="protein sequence ID" value="KAF8764666.1"/>
    <property type="molecule type" value="Genomic_DNA"/>
</dbReference>
<dbReference type="InterPro" id="IPR050182">
    <property type="entry name" value="Cytochrome_P450_fam2"/>
</dbReference>
<keyword evidence="7" id="KW-1185">Reference proteome</keyword>
<accession>A0A8T0E2U6</accession>
<dbReference type="AlphaFoldDB" id="A0A8T0E2U6"/>
<dbReference type="GO" id="GO:0016712">
    <property type="term" value="F:oxidoreductase activity, acting on paired donors, with incorporation or reduction of molecular oxygen, reduced flavin or flavoprotein as one donor, and incorporation of one atom of oxygen"/>
    <property type="evidence" value="ECO:0007669"/>
    <property type="project" value="TreeGrafter"/>
</dbReference>
<evidence type="ECO:0000313" key="7">
    <source>
        <dbReference type="Proteomes" id="UP000807504"/>
    </source>
</evidence>
<sequence length="209" mass="23469">MQVNTVPNVIAILSPLSLVILTTLLLTLIYFVFKDKGLPPGSVGRPYFGFSPFMNNTNCHLKLHEIKQKYGEISSFTCTGKLYINLGSIKATREALIHKSDFFGDRVTDCGLMSYVFMNGIAFIIGEHWKVARKFFPSAMKERDANSIKSRIAGSLYDSIKSTIDDLKAKKGEPINLIELFTTKCNTILRLTLFGEVGITEQQIKKFNE</sequence>
<dbReference type="InterPro" id="IPR001128">
    <property type="entry name" value="Cyt_P450"/>
</dbReference>
<evidence type="ECO:0000256" key="5">
    <source>
        <dbReference type="SAM" id="Phobius"/>
    </source>
</evidence>
<dbReference type="Proteomes" id="UP000807504">
    <property type="component" value="Unassembled WGS sequence"/>
</dbReference>